<feature type="domain" description="TarS/TarP linker" evidence="2">
    <location>
        <begin position="220"/>
        <end position="320"/>
    </location>
</feature>
<evidence type="ECO:0000259" key="2">
    <source>
        <dbReference type="Pfam" id="PF22181"/>
    </source>
</evidence>
<dbReference type="CDD" id="cd00761">
    <property type="entry name" value="Glyco_tranf_GTA_type"/>
    <property type="match status" value="1"/>
</dbReference>
<comment type="caution">
    <text evidence="3">The sequence shown here is derived from an EMBL/GenBank/DDBJ whole genome shotgun (WGS) entry which is preliminary data.</text>
</comment>
<dbReference type="Pfam" id="PF00535">
    <property type="entry name" value="Glycos_transf_2"/>
    <property type="match status" value="1"/>
</dbReference>
<evidence type="ECO:0000313" key="4">
    <source>
        <dbReference type="Proteomes" id="UP000243342"/>
    </source>
</evidence>
<dbReference type="EMBL" id="MLCF01000057">
    <property type="protein sequence ID" value="OIV37322.1"/>
    <property type="molecule type" value="Genomic_DNA"/>
</dbReference>
<dbReference type="InterPro" id="IPR029044">
    <property type="entry name" value="Nucleotide-diphossugar_trans"/>
</dbReference>
<dbReference type="STRING" id="1428644.BIV57_11790"/>
<dbReference type="PANTHER" id="PTHR22916">
    <property type="entry name" value="GLYCOSYLTRANSFERASE"/>
    <property type="match status" value="1"/>
</dbReference>
<dbReference type="Proteomes" id="UP000243342">
    <property type="component" value="Unassembled WGS sequence"/>
</dbReference>
<dbReference type="Gene3D" id="3.90.550.10">
    <property type="entry name" value="Spore Coat Polysaccharide Biosynthesis Protein SpsA, Chain A"/>
    <property type="match status" value="1"/>
</dbReference>
<dbReference type="GO" id="GO:0016758">
    <property type="term" value="F:hexosyltransferase activity"/>
    <property type="evidence" value="ECO:0007669"/>
    <property type="project" value="UniProtKB-ARBA"/>
</dbReference>
<keyword evidence="4" id="KW-1185">Reference proteome</keyword>
<feature type="domain" description="Glycosyltransferase 2-like" evidence="1">
    <location>
        <begin position="6"/>
        <end position="144"/>
    </location>
</feature>
<sequence length="547" mass="60784">MTVKVSVVVPVYNPGPHIEDCIASLLRQTLPDDEYETIFVDDGSNDGTPERLDRLAAEHPNVTVIHQEPSGWSGKPRNVGIEAARGKYIQFVDNDDYLGDEALERLWSYAEENSSDVVIGKMAGIGRSVPREVFRKNRPDATLANSQIIDSLTPHKMFRRAFLDDNGIRFKEGRRRLEDHVFVIEAYLRAKRISVLSDYVVYYHVTRDDVSNAAFQRIEPAGYMKNLEEALDLVDRYLEPGDVKDRTQRRWLRVEMVERMRGGRLLKQIAPEDRALWFDEISRVVKERFGSGVAAGLPPAQRAIAETFTHGTVEQLEALAEWEKSIASRTYLESAEWDGDALRIAFRAELYAGQEPLTFRAEGERDQLVLPALGPELGQVDATERLRKHTKAELVLRDRKSGAEVYVPVSGTRVERRPAGDGDGGLFRVVVHGEATIEPDRAGGVAGKRKPLAESPWDTTVRLHVAGWTKDAKLGKGRDTSKQALPAWITRSGVLTLNVGGRPAAGAPDPVLAGAPAGPARSAGAQAPFARKVRRRLGRIARALKLR</sequence>
<accession>A0A1J7CCB7</accession>
<dbReference type="SUPFAM" id="SSF53448">
    <property type="entry name" value="Nucleotide-diphospho-sugar transferases"/>
    <property type="match status" value="1"/>
</dbReference>
<name>A0A1J7CCB7_9ACTN</name>
<dbReference type="RefSeq" id="WP_071656745.1">
    <property type="nucleotide sequence ID" value="NZ_MLCF01000057.1"/>
</dbReference>
<proteinExistence type="predicted"/>
<organism evidence="3 4">
    <name type="scientific">Mangrovactinospora gilvigrisea</name>
    <dbReference type="NCBI Taxonomy" id="1428644"/>
    <lineage>
        <taxon>Bacteria</taxon>
        <taxon>Bacillati</taxon>
        <taxon>Actinomycetota</taxon>
        <taxon>Actinomycetes</taxon>
        <taxon>Kitasatosporales</taxon>
        <taxon>Streptomycetaceae</taxon>
        <taxon>Mangrovactinospora</taxon>
    </lineage>
</organism>
<evidence type="ECO:0000313" key="3">
    <source>
        <dbReference type="EMBL" id="OIV37322.1"/>
    </source>
</evidence>
<reference evidence="3 4" key="1">
    <citation type="submission" date="2016-10" db="EMBL/GenBank/DDBJ databases">
        <title>Genome sequence of Streptomyces gilvigriseus MUSC 26.</title>
        <authorList>
            <person name="Lee L.-H."/>
            <person name="Ser H.-L."/>
        </authorList>
    </citation>
    <scope>NUCLEOTIDE SEQUENCE [LARGE SCALE GENOMIC DNA]</scope>
    <source>
        <strain evidence="3 4">MUSC 26</strain>
    </source>
</reference>
<dbReference type="PANTHER" id="PTHR22916:SF3">
    <property type="entry name" value="UDP-GLCNAC:BETAGAL BETA-1,3-N-ACETYLGLUCOSAMINYLTRANSFERASE-LIKE PROTEIN 1"/>
    <property type="match status" value="1"/>
</dbReference>
<dbReference type="InterPro" id="IPR001173">
    <property type="entry name" value="Glyco_trans_2-like"/>
</dbReference>
<evidence type="ECO:0008006" key="5">
    <source>
        <dbReference type="Google" id="ProtNLM"/>
    </source>
</evidence>
<dbReference type="InterPro" id="IPR054028">
    <property type="entry name" value="TarS/TarP_linker"/>
</dbReference>
<dbReference type="Pfam" id="PF22181">
    <property type="entry name" value="TarS_linker"/>
    <property type="match status" value="1"/>
</dbReference>
<dbReference type="AlphaFoldDB" id="A0A1J7CCB7"/>
<evidence type="ECO:0000259" key="1">
    <source>
        <dbReference type="Pfam" id="PF00535"/>
    </source>
</evidence>
<gene>
    <name evidence="3" type="ORF">BIV57_11790</name>
</gene>
<protein>
    <recommendedName>
        <fullName evidence="5">Cell wall biosynthesis glycosyltransferase</fullName>
    </recommendedName>
</protein>